<keyword evidence="2" id="KW-0812">Transmembrane</keyword>
<sequence>MVSFKKVISILVICVIAGGVRAASVPRAAPKPAAGELSWSCVNDVTCVTGLAKDVMQSLKERRSIDLGLFSVQPVEHRPLPEKEEEGRSSSRALDFLSSNAVQVPVGPVVVNVERSADYPNFVEVSLLRKADGARGRTRKHMRFFVPAFLVFSQIGWYALAIAGVKLLAIKAFLVAKIALIVVAMMTFKKLMEPVAVMPPPYFDHPEPFGMMPYGMDFHHGFGGASNDVYSMGLGGHGASALHGAEGGLGAASNVNAAVVDAASAASDKSASSPAQPVSVASGTDRHHFTAGSGKIKRQDFYPSGATQQLQQQQHL</sequence>
<feature type="signal peptide" evidence="3">
    <location>
        <begin position="1"/>
        <end position="22"/>
    </location>
</feature>
<organism evidence="4 5">
    <name type="scientific">Anopheles albimanus</name>
    <name type="common">New world malaria mosquito</name>
    <dbReference type="NCBI Taxonomy" id="7167"/>
    <lineage>
        <taxon>Eukaryota</taxon>
        <taxon>Metazoa</taxon>
        <taxon>Ecdysozoa</taxon>
        <taxon>Arthropoda</taxon>
        <taxon>Hexapoda</taxon>
        <taxon>Insecta</taxon>
        <taxon>Pterygota</taxon>
        <taxon>Neoptera</taxon>
        <taxon>Endopterygota</taxon>
        <taxon>Diptera</taxon>
        <taxon>Nematocera</taxon>
        <taxon>Culicoidea</taxon>
        <taxon>Culicidae</taxon>
        <taxon>Anophelinae</taxon>
        <taxon>Anopheles</taxon>
    </lineage>
</organism>
<feature type="transmembrane region" description="Helical" evidence="2">
    <location>
        <begin position="144"/>
        <end position="162"/>
    </location>
</feature>
<dbReference type="VEuPathDB" id="VectorBase:AALB20_038249"/>
<dbReference type="GO" id="GO:0016020">
    <property type="term" value="C:membrane"/>
    <property type="evidence" value="ECO:0007669"/>
    <property type="project" value="TreeGrafter"/>
</dbReference>
<dbReference type="GeneID" id="118459288"/>
<keyword evidence="2" id="KW-1133">Transmembrane helix</keyword>
<reference evidence="4" key="2">
    <citation type="submission" date="2022-08" db="UniProtKB">
        <authorList>
            <consortium name="EnsemblMetazoa"/>
        </authorList>
    </citation>
    <scope>IDENTIFICATION</scope>
    <source>
        <strain evidence="4">STECLA/ALBI9_A</strain>
    </source>
</reference>
<name>A0A182F6P5_ANOAL</name>
<dbReference type="EnsemblMetazoa" id="AALB002149-RA">
    <property type="protein sequence ID" value="AALB002149-PA"/>
    <property type="gene ID" value="AALB002149"/>
</dbReference>
<dbReference type="VEuPathDB" id="VectorBase:AALB002149"/>
<reference evidence="4 5" key="1">
    <citation type="journal article" date="2017" name="G3 (Bethesda)">
        <title>The Physical Genome Mapping of Anopheles albimanus Corrected Scaffold Misassemblies and Identified Interarm Rearrangements in Genus Anopheles.</title>
        <authorList>
            <person name="Artemov G.N."/>
            <person name="Peery A.N."/>
            <person name="Jiang X."/>
            <person name="Tu Z."/>
            <person name="Stegniy V.N."/>
            <person name="Sharakhova M.V."/>
            <person name="Sharakhov I.V."/>
        </authorList>
    </citation>
    <scope>NUCLEOTIDE SEQUENCE [LARGE SCALE GENOMIC DNA]</scope>
    <source>
        <strain evidence="4 5">ALBI9_A</strain>
    </source>
</reference>
<feature type="region of interest" description="Disordered" evidence="1">
    <location>
        <begin position="269"/>
        <end position="316"/>
    </location>
</feature>
<evidence type="ECO:0000256" key="1">
    <source>
        <dbReference type="SAM" id="MobiDB-lite"/>
    </source>
</evidence>
<dbReference type="Pfam" id="PF07898">
    <property type="entry name" value="DUF1676"/>
    <property type="match status" value="1"/>
</dbReference>
<keyword evidence="3" id="KW-0732">Signal</keyword>
<dbReference type="AlphaFoldDB" id="A0A182F6P5"/>
<dbReference type="KEGG" id="aali:118459288"/>
<dbReference type="PANTHER" id="PTHR21879">
    <property type="entry name" value="FI03362P-RELATED-RELATED"/>
    <property type="match status" value="1"/>
</dbReference>
<dbReference type="InterPro" id="IPR012464">
    <property type="entry name" value="DUF1676"/>
</dbReference>
<dbReference type="RefSeq" id="XP_035778426.1">
    <property type="nucleotide sequence ID" value="XM_035922533.1"/>
</dbReference>
<keyword evidence="2" id="KW-0472">Membrane</keyword>
<feature type="compositionally biased region" description="Low complexity" evidence="1">
    <location>
        <begin position="269"/>
        <end position="282"/>
    </location>
</feature>
<proteinExistence type="predicted"/>
<feature type="chain" id="PRO_5043926736" evidence="3">
    <location>
        <begin position="23"/>
        <end position="316"/>
    </location>
</feature>
<protein>
    <submittedName>
        <fullName evidence="4">Protein osiris 4</fullName>
    </submittedName>
</protein>
<evidence type="ECO:0000313" key="5">
    <source>
        <dbReference type="Proteomes" id="UP000069272"/>
    </source>
</evidence>
<keyword evidence="5" id="KW-1185">Reference proteome</keyword>
<evidence type="ECO:0000256" key="2">
    <source>
        <dbReference type="SAM" id="Phobius"/>
    </source>
</evidence>
<dbReference type="OrthoDB" id="8194504at2759"/>
<accession>A0A182F6P5</accession>
<dbReference type="Proteomes" id="UP000069272">
    <property type="component" value="Chromosome 2R"/>
</dbReference>
<evidence type="ECO:0000256" key="3">
    <source>
        <dbReference type="SAM" id="SignalP"/>
    </source>
</evidence>
<evidence type="ECO:0000313" key="4">
    <source>
        <dbReference type="EnsemblMetazoa" id="AALB002149-PA"/>
    </source>
</evidence>
<dbReference type="PANTHER" id="PTHR21879:SF21">
    <property type="entry name" value="OSIRIS 4, ISOFORM B"/>
    <property type="match status" value="1"/>
</dbReference>
<feature type="transmembrane region" description="Helical" evidence="2">
    <location>
        <begin position="168"/>
        <end position="188"/>
    </location>
</feature>